<reference evidence="1" key="1">
    <citation type="submission" date="2019-08" db="EMBL/GenBank/DDBJ databases">
        <authorList>
            <person name="Kucharzyk K."/>
            <person name="Murdoch R.W."/>
            <person name="Higgins S."/>
            <person name="Loffler F."/>
        </authorList>
    </citation>
    <scope>NUCLEOTIDE SEQUENCE</scope>
</reference>
<evidence type="ECO:0008006" key="2">
    <source>
        <dbReference type="Google" id="ProtNLM"/>
    </source>
</evidence>
<dbReference type="NCBIfam" id="TIGR01669">
    <property type="entry name" value="phage_XkdX"/>
    <property type="match status" value="1"/>
</dbReference>
<evidence type="ECO:0000313" key="1">
    <source>
        <dbReference type="EMBL" id="MPN41300.1"/>
    </source>
</evidence>
<protein>
    <recommendedName>
        <fullName evidence="2">XkdX family protein</fullName>
    </recommendedName>
</protein>
<accession>A0A645HR20</accession>
<organism evidence="1">
    <name type="scientific">bioreactor metagenome</name>
    <dbReference type="NCBI Taxonomy" id="1076179"/>
    <lineage>
        <taxon>unclassified sequences</taxon>
        <taxon>metagenomes</taxon>
        <taxon>ecological metagenomes</taxon>
    </lineage>
</organism>
<gene>
    <name evidence="1" type="ORF">SDC9_188843</name>
</gene>
<dbReference type="AlphaFoldDB" id="A0A645HR20"/>
<proteinExistence type="predicted"/>
<dbReference type="InterPro" id="IPR010022">
    <property type="entry name" value="XkdX"/>
</dbReference>
<sequence>MIYKIVKRYFDLEIYNVENVGAFVKSGKINSDEFKEITGQDYVVV</sequence>
<dbReference type="Pfam" id="PF09693">
    <property type="entry name" value="Phage_XkdX"/>
    <property type="match status" value="1"/>
</dbReference>
<name>A0A645HR20_9ZZZZ</name>
<comment type="caution">
    <text evidence="1">The sequence shown here is derived from an EMBL/GenBank/DDBJ whole genome shotgun (WGS) entry which is preliminary data.</text>
</comment>
<dbReference type="EMBL" id="VSSQ01098252">
    <property type="protein sequence ID" value="MPN41300.1"/>
    <property type="molecule type" value="Genomic_DNA"/>
</dbReference>